<gene>
    <name evidence="11" type="ORF">GM661_18760</name>
</gene>
<evidence type="ECO:0000256" key="4">
    <source>
        <dbReference type="ARBA" id="ARBA00022692"/>
    </source>
</evidence>
<feature type="domain" description="Mechanosensitive ion channel MscS" evidence="8">
    <location>
        <begin position="109"/>
        <end position="172"/>
    </location>
</feature>
<accession>A0A8A7KF05</accession>
<evidence type="ECO:0000256" key="3">
    <source>
        <dbReference type="ARBA" id="ARBA00022475"/>
    </source>
</evidence>
<evidence type="ECO:0000256" key="2">
    <source>
        <dbReference type="ARBA" id="ARBA00008017"/>
    </source>
</evidence>
<dbReference type="GO" id="GO:0008381">
    <property type="term" value="F:mechanosensitive monoatomic ion channel activity"/>
    <property type="evidence" value="ECO:0007669"/>
    <property type="project" value="InterPro"/>
</dbReference>
<evidence type="ECO:0000259" key="10">
    <source>
        <dbReference type="Pfam" id="PF21088"/>
    </source>
</evidence>
<feature type="transmembrane region" description="Helical" evidence="7">
    <location>
        <begin position="90"/>
        <end position="110"/>
    </location>
</feature>
<dbReference type="SUPFAM" id="SSF82861">
    <property type="entry name" value="Mechanosensitive channel protein MscS (YggB), transmembrane region"/>
    <property type="match status" value="1"/>
</dbReference>
<dbReference type="InterPro" id="IPR049278">
    <property type="entry name" value="MS_channel_C"/>
</dbReference>
<keyword evidence="5 7" id="KW-1133">Transmembrane helix</keyword>
<evidence type="ECO:0000313" key="12">
    <source>
        <dbReference type="Proteomes" id="UP000665020"/>
    </source>
</evidence>
<dbReference type="SUPFAM" id="SSF50182">
    <property type="entry name" value="Sm-like ribonucleoproteins"/>
    <property type="match status" value="1"/>
</dbReference>
<dbReference type="Proteomes" id="UP000665020">
    <property type="component" value="Chromosome"/>
</dbReference>
<feature type="domain" description="Mechanosensitive ion channel MscS C-terminal" evidence="9">
    <location>
        <begin position="180"/>
        <end position="264"/>
    </location>
</feature>
<keyword evidence="3" id="KW-1003">Cell membrane</keyword>
<comment type="similarity">
    <text evidence="2">Belongs to the MscS (TC 1.A.23) family.</text>
</comment>
<feature type="transmembrane region" description="Helical" evidence="7">
    <location>
        <begin position="59"/>
        <end position="84"/>
    </location>
</feature>
<reference evidence="11" key="1">
    <citation type="submission" date="2019-12" db="EMBL/GenBank/DDBJ databases">
        <authorList>
            <person name="zhang j."/>
            <person name="sun C.M."/>
        </authorList>
    </citation>
    <scope>NUCLEOTIDE SEQUENCE</scope>
    <source>
        <strain evidence="11">NS-1</strain>
    </source>
</reference>
<organism evidence="11 12">
    <name type="scientific">Iocasia fonsfrigidae</name>
    <dbReference type="NCBI Taxonomy" id="2682810"/>
    <lineage>
        <taxon>Bacteria</taxon>
        <taxon>Bacillati</taxon>
        <taxon>Bacillota</taxon>
        <taxon>Clostridia</taxon>
        <taxon>Halanaerobiales</taxon>
        <taxon>Halanaerobiaceae</taxon>
        <taxon>Iocasia</taxon>
    </lineage>
</organism>
<dbReference type="Pfam" id="PF21088">
    <property type="entry name" value="MS_channel_1st"/>
    <property type="match status" value="1"/>
</dbReference>
<dbReference type="Gene3D" id="2.30.30.60">
    <property type="match status" value="1"/>
</dbReference>
<dbReference type="InterPro" id="IPR023408">
    <property type="entry name" value="MscS_beta-dom_sf"/>
</dbReference>
<evidence type="ECO:0000256" key="7">
    <source>
        <dbReference type="SAM" id="Phobius"/>
    </source>
</evidence>
<evidence type="ECO:0000256" key="5">
    <source>
        <dbReference type="ARBA" id="ARBA00022989"/>
    </source>
</evidence>
<dbReference type="EMBL" id="CP046640">
    <property type="protein sequence ID" value="QTL99850.1"/>
    <property type="molecule type" value="Genomic_DNA"/>
</dbReference>
<dbReference type="GO" id="GO:0005886">
    <property type="term" value="C:plasma membrane"/>
    <property type="evidence" value="ECO:0007669"/>
    <property type="project" value="UniProtKB-SubCell"/>
</dbReference>
<dbReference type="Pfam" id="PF00924">
    <property type="entry name" value="MS_channel_2nd"/>
    <property type="match status" value="1"/>
</dbReference>
<feature type="transmembrane region" description="Helical" evidence="7">
    <location>
        <begin position="14"/>
        <end position="38"/>
    </location>
</feature>
<dbReference type="PANTHER" id="PTHR30460">
    <property type="entry name" value="MODERATE CONDUCTANCE MECHANOSENSITIVE CHANNEL YBIO"/>
    <property type="match status" value="1"/>
</dbReference>
<comment type="subcellular location">
    <subcellularLocation>
        <location evidence="1">Cell membrane</location>
        <topology evidence="1">Multi-pass membrane protein</topology>
    </subcellularLocation>
</comment>
<dbReference type="InterPro" id="IPR010920">
    <property type="entry name" value="LSM_dom_sf"/>
</dbReference>
<keyword evidence="6 7" id="KW-0472">Membrane</keyword>
<proteinExistence type="inferred from homology"/>
<dbReference type="RefSeq" id="WP_230868173.1">
    <property type="nucleotide sequence ID" value="NZ_CP046640.1"/>
</dbReference>
<evidence type="ECO:0000259" key="8">
    <source>
        <dbReference type="Pfam" id="PF00924"/>
    </source>
</evidence>
<dbReference type="Gene3D" id="3.30.70.100">
    <property type="match status" value="1"/>
</dbReference>
<dbReference type="InterPro" id="IPR049142">
    <property type="entry name" value="MS_channel_1st"/>
</dbReference>
<protein>
    <submittedName>
        <fullName evidence="11">Mechanosensitive ion channel</fullName>
    </submittedName>
</protein>
<dbReference type="AlphaFoldDB" id="A0A8A7KF05"/>
<dbReference type="InterPro" id="IPR045276">
    <property type="entry name" value="YbiO_bact"/>
</dbReference>
<keyword evidence="12" id="KW-1185">Reference proteome</keyword>
<dbReference type="Gene3D" id="1.10.287.1260">
    <property type="match status" value="1"/>
</dbReference>
<evidence type="ECO:0000256" key="1">
    <source>
        <dbReference type="ARBA" id="ARBA00004651"/>
    </source>
</evidence>
<evidence type="ECO:0000259" key="9">
    <source>
        <dbReference type="Pfam" id="PF21082"/>
    </source>
</evidence>
<dbReference type="InterPro" id="IPR011014">
    <property type="entry name" value="MscS_channel_TM-2"/>
</dbReference>
<sequence>MVNDFTGVFSSELLWSYLIKIVNSIIVLIISGLVIKFGNKYIDNLLKREREKYIRRRNTLILLLRSALRYVIYFISSIIILSIFNVPVASLLAGAGIIGLAVGFGAQSLVKDIINGFFILFEDQFAVGDYIKVASVDGVVEELGLRTTRLRSFAGEIHIIPNGEINQVTNYSSGNMRVMVDVGVAYEEKPSQVIDVLEELAGEIALEKSEVITDGPTVLGVQELAVSSVVIRIWAKVKPMEQWQVARYIRQRIKERLDERGIEIAYPHVVLLSKEGSVEETVVK</sequence>
<keyword evidence="4 7" id="KW-0812">Transmembrane</keyword>
<dbReference type="KEGG" id="ifn:GM661_18760"/>
<dbReference type="Pfam" id="PF21082">
    <property type="entry name" value="MS_channel_3rd"/>
    <property type="match status" value="1"/>
</dbReference>
<evidence type="ECO:0000256" key="6">
    <source>
        <dbReference type="ARBA" id="ARBA00023136"/>
    </source>
</evidence>
<feature type="domain" description="Mechanosensitive ion channel transmembrane helices 2/3" evidence="10">
    <location>
        <begin position="68"/>
        <end position="107"/>
    </location>
</feature>
<dbReference type="InterPro" id="IPR006685">
    <property type="entry name" value="MscS_channel_2nd"/>
</dbReference>
<dbReference type="FunFam" id="2.30.30.60:FF:000001">
    <property type="entry name" value="MscS Mechanosensitive ion channel"/>
    <property type="match status" value="1"/>
</dbReference>
<dbReference type="SUPFAM" id="SSF82689">
    <property type="entry name" value="Mechanosensitive channel protein MscS (YggB), C-terminal domain"/>
    <property type="match status" value="1"/>
</dbReference>
<dbReference type="PANTHER" id="PTHR30460:SF0">
    <property type="entry name" value="MODERATE CONDUCTANCE MECHANOSENSITIVE CHANNEL YBIO"/>
    <property type="match status" value="1"/>
</dbReference>
<name>A0A8A7KF05_9FIRM</name>
<evidence type="ECO:0000313" key="11">
    <source>
        <dbReference type="EMBL" id="QTL99850.1"/>
    </source>
</evidence>
<dbReference type="InterPro" id="IPR011066">
    <property type="entry name" value="MscS_channel_C_sf"/>
</dbReference>